<dbReference type="EMBL" id="CP002801">
    <property type="protein sequence ID" value="AEH07761.1"/>
    <property type="molecule type" value="Genomic_DNA"/>
</dbReference>
<dbReference type="InterPro" id="IPR036631">
    <property type="entry name" value="MGMT_N_sf"/>
</dbReference>
<evidence type="ECO:0000256" key="6">
    <source>
        <dbReference type="ARBA" id="ARBA00022763"/>
    </source>
</evidence>
<dbReference type="Pfam" id="PF02870">
    <property type="entry name" value="Methyltransf_1N"/>
    <property type="match status" value="1"/>
</dbReference>
<dbReference type="Gene3D" id="3.30.160.70">
    <property type="entry name" value="Methylated DNA-protein cysteine methyltransferase domain"/>
    <property type="match status" value="1"/>
</dbReference>
<keyword evidence="4 9" id="KW-0489">Methyltransferase</keyword>
<dbReference type="CDD" id="cd06445">
    <property type="entry name" value="ATase"/>
    <property type="match status" value="1"/>
</dbReference>
<dbReference type="InterPro" id="IPR036388">
    <property type="entry name" value="WH-like_DNA-bd_sf"/>
</dbReference>
<dbReference type="RefSeq" id="WP_013871757.1">
    <property type="nucleotide sequence ID" value="NC_015656.1"/>
</dbReference>
<dbReference type="KEGG" id="fsy:FsymDg_0189"/>
<evidence type="ECO:0000256" key="3">
    <source>
        <dbReference type="ARBA" id="ARBA00022490"/>
    </source>
</evidence>
<keyword evidence="3 9" id="KW-0963">Cytoplasm</keyword>
<evidence type="ECO:0000256" key="8">
    <source>
        <dbReference type="ARBA" id="ARBA00049348"/>
    </source>
</evidence>
<evidence type="ECO:0000256" key="4">
    <source>
        <dbReference type="ARBA" id="ARBA00022603"/>
    </source>
</evidence>
<protein>
    <recommendedName>
        <fullName evidence="9">Methylated-DNA--protein-cysteine methyltransferase</fullName>
        <ecNumber evidence="9">2.1.1.63</ecNumber>
    </recommendedName>
    <alternativeName>
        <fullName evidence="9">6-O-methylguanine-DNA methyltransferase</fullName>
        <shortName evidence="9">MGMT</shortName>
    </alternativeName>
    <alternativeName>
        <fullName evidence="9">O-6-methylguanine-DNA-alkyltransferase</fullName>
    </alternativeName>
</protein>
<dbReference type="AlphaFoldDB" id="F8B2P1"/>
<dbReference type="GO" id="GO:0003908">
    <property type="term" value="F:methylated-DNA-[protein]-cysteine S-methyltransferase activity"/>
    <property type="evidence" value="ECO:0007669"/>
    <property type="project" value="UniProtKB-UniRule"/>
</dbReference>
<evidence type="ECO:0000313" key="14">
    <source>
        <dbReference type="Proteomes" id="UP000001549"/>
    </source>
</evidence>
<keyword evidence="6 9" id="KW-0227">DNA damage</keyword>
<evidence type="ECO:0000256" key="2">
    <source>
        <dbReference type="ARBA" id="ARBA00008711"/>
    </source>
</evidence>
<dbReference type="GO" id="GO:0006307">
    <property type="term" value="P:DNA alkylation repair"/>
    <property type="evidence" value="ECO:0007669"/>
    <property type="project" value="UniProtKB-UniRule"/>
</dbReference>
<dbReference type="SUPFAM" id="SSF46767">
    <property type="entry name" value="Methylated DNA-protein cysteine methyltransferase, C-terminal domain"/>
    <property type="match status" value="1"/>
</dbReference>
<dbReference type="PROSITE" id="PS00374">
    <property type="entry name" value="MGMT"/>
    <property type="match status" value="1"/>
</dbReference>
<keyword evidence="5 9" id="KW-0808">Transferase</keyword>
<dbReference type="STRING" id="656024.FsymDg_0189"/>
<comment type="subcellular location">
    <subcellularLocation>
        <location evidence="9">Cytoplasm</location>
    </subcellularLocation>
</comment>
<feature type="domain" description="Methylated-DNA-[protein]-cysteine S-methyltransferase DNA binding" evidence="11">
    <location>
        <begin position="70"/>
        <end position="149"/>
    </location>
</feature>
<dbReference type="Pfam" id="PF01035">
    <property type="entry name" value="DNA_binding_1"/>
    <property type="match status" value="1"/>
</dbReference>
<dbReference type="InterPro" id="IPR008332">
    <property type="entry name" value="MethylG_MeTrfase_N"/>
</dbReference>
<evidence type="ECO:0000256" key="1">
    <source>
        <dbReference type="ARBA" id="ARBA00001286"/>
    </source>
</evidence>
<dbReference type="HOGENOM" id="CLU_000445_52_2_11"/>
<evidence type="ECO:0000256" key="7">
    <source>
        <dbReference type="ARBA" id="ARBA00023204"/>
    </source>
</evidence>
<dbReference type="InterPro" id="IPR001497">
    <property type="entry name" value="MethylDNA_cys_MeTrfase_AS"/>
</dbReference>
<comment type="function">
    <text evidence="9">Involved in the cellular defense against the biological effects of O6-methylguanine (O6-MeG) and O4-methylthymine (O4-MeT) in DNA. Repairs the methylated nucleobase in DNA by stoichiometrically transferring the methyl group to a cysteine residue in the enzyme. This is a suicide reaction: the enzyme is irreversibly inactivated.</text>
</comment>
<name>F8B2P1_9ACTN</name>
<evidence type="ECO:0000313" key="13">
    <source>
        <dbReference type="EMBL" id="AEH07761.1"/>
    </source>
</evidence>
<dbReference type="Proteomes" id="UP000001549">
    <property type="component" value="Chromosome"/>
</dbReference>
<dbReference type="FunFam" id="1.10.10.10:FF:000214">
    <property type="entry name" value="Methylated-DNA--protein-cysteine methyltransferase"/>
    <property type="match status" value="1"/>
</dbReference>
<evidence type="ECO:0000259" key="12">
    <source>
        <dbReference type="Pfam" id="PF02870"/>
    </source>
</evidence>
<dbReference type="InterPro" id="IPR023546">
    <property type="entry name" value="MGMT"/>
</dbReference>
<dbReference type="NCBIfam" id="TIGR00589">
    <property type="entry name" value="ogt"/>
    <property type="match status" value="1"/>
</dbReference>
<dbReference type="PANTHER" id="PTHR10815">
    <property type="entry name" value="METHYLATED-DNA--PROTEIN-CYSTEINE METHYLTRANSFERASE"/>
    <property type="match status" value="1"/>
</dbReference>
<gene>
    <name evidence="13" type="ordered locus">FsymDg_0189</name>
</gene>
<comment type="miscellaneous">
    <text evidence="9">This enzyme catalyzes only one turnover and therefore is not strictly catalytic. According to one definition, an enzyme is a biocatalyst that acts repeatedly and over many reaction cycles.</text>
</comment>
<comment type="catalytic activity">
    <reaction evidence="8 9">
        <text>a 6-O-methyl-2'-deoxyguanosine in DNA + L-cysteinyl-[protein] = S-methyl-L-cysteinyl-[protein] + a 2'-deoxyguanosine in DNA</text>
        <dbReference type="Rhea" id="RHEA:24000"/>
        <dbReference type="Rhea" id="RHEA-COMP:10131"/>
        <dbReference type="Rhea" id="RHEA-COMP:10132"/>
        <dbReference type="Rhea" id="RHEA-COMP:11367"/>
        <dbReference type="Rhea" id="RHEA-COMP:11368"/>
        <dbReference type="ChEBI" id="CHEBI:29950"/>
        <dbReference type="ChEBI" id="CHEBI:82612"/>
        <dbReference type="ChEBI" id="CHEBI:85445"/>
        <dbReference type="ChEBI" id="CHEBI:85448"/>
        <dbReference type="EC" id="2.1.1.63"/>
    </reaction>
</comment>
<proteinExistence type="inferred from homology"/>
<dbReference type="InterPro" id="IPR036217">
    <property type="entry name" value="MethylDNA_cys_MeTrfase_DNAb"/>
</dbReference>
<dbReference type="HAMAP" id="MF_00772">
    <property type="entry name" value="OGT"/>
    <property type="match status" value="1"/>
</dbReference>
<dbReference type="GO" id="GO:0005737">
    <property type="term" value="C:cytoplasm"/>
    <property type="evidence" value="ECO:0007669"/>
    <property type="project" value="UniProtKB-SubCell"/>
</dbReference>
<dbReference type="Gene3D" id="1.10.10.10">
    <property type="entry name" value="Winged helix-like DNA-binding domain superfamily/Winged helix DNA-binding domain"/>
    <property type="match status" value="1"/>
</dbReference>
<feature type="region of interest" description="Disordered" evidence="10">
    <location>
        <begin position="171"/>
        <end position="196"/>
    </location>
</feature>
<evidence type="ECO:0000259" key="11">
    <source>
        <dbReference type="Pfam" id="PF01035"/>
    </source>
</evidence>
<organism evidence="13 14">
    <name type="scientific">Candidatus Protofrankia datiscae</name>
    <dbReference type="NCBI Taxonomy" id="2716812"/>
    <lineage>
        <taxon>Bacteria</taxon>
        <taxon>Bacillati</taxon>
        <taxon>Actinomycetota</taxon>
        <taxon>Actinomycetes</taxon>
        <taxon>Frankiales</taxon>
        <taxon>Frankiaceae</taxon>
        <taxon>Protofrankia</taxon>
    </lineage>
</organism>
<reference evidence="13 14" key="1">
    <citation type="submission" date="2011-05" db="EMBL/GenBank/DDBJ databases">
        <title>Complete sequence of chromosome of Frankia symbiont of Datisca glomerata.</title>
        <authorList>
            <consortium name="US DOE Joint Genome Institute"/>
            <person name="Lucas S."/>
            <person name="Han J."/>
            <person name="Lapidus A."/>
            <person name="Cheng J.-F."/>
            <person name="Goodwin L."/>
            <person name="Pitluck S."/>
            <person name="Peters L."/>
            <person name="Mikhailova N."/>
            <person name="Chertkov O."/>
            <person name="Teshima H."/>
            <person name="Han C."/>
            <person name="Tapia R."/>
            <person name="Land M."/>
            <person name="Hauser L."/>
            <person name="Kyrpides N."/>
            <person name="Ivanova N."/>
            <person name="Pagani I."/>
            <person name="Berry A."/>
            <person name="Pawlowski K."/>
            <person name="Persson T."/>
            <person name="Vanden Heuvel B."/>
            <person name="Benson D."/>
            <person name="Woyke T."/>
        </authorList>
    </citation>
    <scope>NUCLEOTIDE SEQUENCE [LARGE SCALE GENOMIC DNA]</scope>
    <source>
        <strain evidence="14">4085684</strain>
    </source>
</reference>
<feature type="active site" description="Nucleophile; methyl group acceptor" evidence="9">
    <location>
        <position position="121"/>
    </location>
</feature>
<keyword evidence="7 9" id="KW-0234">DNA repair</keyword>
<dbReference type="eggNOG" id="COG0350">
    <property type="taxonomic scope" value="Bacteria"/>
</dbReference>
<sequence>MGSPLGPLLLAGDDVGLRAIHMGEPTAGSRWPDAIEPDPASLRDVIEQLEAYFIGDLLTFDVPLHPVGTPFQRAVWEAVAAIPYGATSSYAEIAKAVGRPSAFRAVGLANGRNPIPIIIPCHRVIGSSGSLTGYAGGIGRKRHLLDLERRTLGRGYQADLGLATLDSGDLDSAELGPRRSASEESIMAVPSPRTAT</sequence>
<evidence type="ECO:0000256" key="9">
    <source>
        <dbReference type="HAMAP-Rule" id="MF_00772"/>
    </source>
</evidence>
<keyword evidence="14" id="KW-1185">Reference proteome</keyword>
<dbReference type="EC" id="2.1.1.63" evidence="9"/>
<comment type="catalytic activity">
    <reaction evidence="1 9">
        <text>a 4-O-methyl-thymidine in DNA + L-cysteinyl-[protein] = a thymidine in DNA + S-methyl-L-cysteinyl-[protein]</text>
        <dbReference type="Rhea" id="RHEA:53428"/>
        <dbReference type="Rhea" id="RHEA-COMP:10131"/>
        <dbReference type="Rhea" id="RHEA-COMP:10132"/>
        <dbReference type="Rhea" id="RHEA-COMP:13555"/>
        <dbReference type="Rhea" id="RHEA-COMP:13556"/>
        <dbReference type="ChEBI" id="CHEBI:29950"/>
        <dbReference type="ChEBI" id="CHEBI:82612"/>
        <dbReference type="ChEBI" id="CHEBI:137386"/>
        <dbReference type="ChEBI" id="CHEBI:137387"/>
        <dbReference type="EC" id="2.1.1.63"/>
    </reaction>
</comment>
<dbReference type="PANTHER" id="PTHR10815:SF5">
    <property type="entry name" value="METHYLATED-DNA--PROTEIN-CYSTEINE METHYLTRANSFERASE"/>
    <property type="match status" value="1"/>
</dbReference>
<dbReference type="GO" id="GO:0032259">
    <property type="term" value="P:methylation"/>
    <property type="evidence" value="ECO:0007669"/>
    <property type="project" value="UniProtKB-KW"/>
</dbReference>
<dbReference type="SUPFAM" id="SSF53155">
    <property type="entry name" value="Methylated DNA-protein cysteine methyltransferase domain"/>
    <property type="match status" value="1"/>
</dbReference>
<comment type="similarity">
    <text evidence="2 9">Belongs to the MGMT family.</text>
</comment>
<feature type="domain" description="Methylguanine DNA methyltransferase ribonuclease-like" evidence="12">
    <location>
        <begin position="3"/>
        <end position="65"/>
    </location>
</feature>
<dbReference type="InterPro" id="IPR014048">
    <property type="entry name" value="MethylDNA_cys_MeTrfase_DNA-bd"/>
</dbReference>
<evidence type="ECO:0000256" key="10">
    <source>
        <dbReference type="SAM" id="MobiDB-lite"/>
    </source>
</evidence>
<evidence type="ECO:0000256" key="5">
    <source>
        <dbReference type="ARBA" id="ARBA00022679"/>
    </source>
</evidence>
<accession>F8B2P1</accession>